<reference evidence="2" key="1">
    <citation type="submission" date="2021-07" db="EMBL/GenBank/DDBJ databases">
        <authorList>
            <person name="Catto M.A."/>
            <person name="Jacobson A."/>
            <person name="Kennedy G."/>
            <person name="Labadie P."/>
            <person name="Hunt B.G."/>
            <person name="Srinivasan R."/>
        </authorList>
    </citation>
    <scope>NUCLEOTIDE SEQUENCE</scope>
    <source>
        <strain evidence="2">PL_HMW_Pooled</strain>
        <tissue evidence="2">Head</tissue>
    </source>
</reference>
<evidence type="ECO:0000313" key="2">
    <source>
        <dbReference type="EMBL" id="KAK3916990.1"/>
    </source>
</evidence>
<comment type="caution">
    <text evidence="2">The sequence shown here is derived from an EMBL/GenBank/DDBJ whole genome shotgun (WGS) entry which is preliminary data.</text>
</comment>
<gene>
    <name evidence="2" type="ORF">KUF71_006666</name>
</gene>
<dbReference type="AlphaFoldDB" id="A0AAE1H914"/>
<keyword evidence="3" id="KW-1185">Reference proteome</keyword>
<reference evidence="2" key="2">
    <citation type="journal article" date="2023" name="BMC Genomics">
        <title>Pest status, molecular evolution, and epigenetic factors derived from the genome assembly of Frankliniella fusca, a thysanopteran phytovirus vector.</title>
        <authorList>
            <person name="Catto M.A."/>
            <person name="Labadie P.E."/>
            <person name="Jacobson A.L."/>
            <person name="Kennedy G.G."/>
            <person name="Srinivasan R."/>
            <person name="Hunt B.G."/>
        </authorList>
    </citation>
    <scope>NUCLEOTIDE SEQUENCE</scope>
    <source>
        <strain evidence="2">PL_HMW_Pooled</strain>
    </source>
</reference>
<proteinExistence type="predicted"/>
<evidence type="ECO:0000313" key="3">
    <source>
        <dbReference type="Proteomes" id="UP001219518"/>
    </source>
</evidence>
<dbReference type="Proteomes" id="UP001219518">
    <property type="component" value="Unassembled WGS sequence"/>
</dbReference>
<accession>A0AAE1H914</accession>
<evidence type="ECO:0000256" key="1">
    <source>
        <dbReference type="SAM" id="MobiDB-lite"/>
    </source>
</evidence>
<organism evidence="2 3">
    <name type="scientific">Frankliniella fusca</name>
    <dbReference type="NCBI Taxonomy" id="407009"/>
    <lineage>
        <taxon>Eukaryota</taxon>
        <taxon>Metazoa</taxon>
        <taxon>Ecdysozoa</taxon>
        <taxon>Arthropoda</taxon>
        <taxon>Hexapoda</taxon>
        <taxon>Insecta</taxon>
        <taxon>Pterygota</taxon>
        <taxon>Neoptera</taxon>
        <taxon>Paraneoptera</taxon>
        <taxon>Thysanoptera</taxon>
        <taxon>Terebrantia</taxon>
        <taxon>Thripoidea</taxon>
        <taxon>Thripidae</taxon>
        <taxon>Frankliniella</taxon>
    </lineage>
</organism>
<sequence length="997" mass="112185">MEKCEEFEEVFVFKLKYGESEYNLTVRDKDLAAKMHKDSNFASLLGKNRLNVRGPVEEEAAAANSVTIVETVAPGGDPTTLEAEPRAPPYDSCKLKIMNLPERGPFMESYFIQILEKARRKLVFPKLKSTIVGCTYNKASKSAVVERGDNLDEMDMQSPLKNPFGEHQSVHKENDRKSSIVPTMSNQCLEESVPDYEFKSTCDMDSQCIGENRSMEHHNLNELKDDCLPYEKTMLGFKIPLMDQNRNINTQVGYDNHSILSGTFSTFNNNIQSSSTPFHIDLEEMEDFTSPQRKKDTKVTPKKSLFPERGTVPKSNARRNLGFPSSNLTNKILVSGLPESFIRLNTALATVGFCDESEEPAKDVVECSDTTAMVEESITQNNTCGISFNKEAGKTNRILISDLPKDFNKSILLDRKNRTLASIGFCDESEEPAKDIVDCSDTTATVEFTSVAAATTLCSKCAPFKYKTAVTKLLQNEETLAKVPEVVRSNKIMFSGLPDNFEEAVLLDRLNAALVEQGFCEDKDEPAERVVASTSNSATVDFKSVTAASDALMLIGFKYKKSYPELLEIKETKVDRQPPRVLVSGLPIGFLDFTSVEAVQELCVSCSAHYRYNTLNLKAIITGDQDQVNSYTTTDFDSCNNTSSSLKDSCVVIFYIVTNGYKEDSFKSLILNTMLDCYPELSDSLEIERCKYLKSQKAVEVEFTSCEFANLATLGCSDDIDGEVSELTQTKTMTLTDDEGLHTYLKLLVKHRNDFPKHGSHDETLKMLLPKLAKKGVCATVSELRVKKTRLREKFNIYKRMNRKDKELFLPLNVIFGNGDVTKLEGTRWQCSDEESEQEDEVDEDDERTKKLIQLNDSRSWTIPGTKKLLGVLFDNRDELIEHLYNSRIWRKISLELGRNRFYHSSGRCQKRWEKLETDCNKYSADAGRAAHLDYVLGAGVESVEKRGNSGARMRPTVLKGKMSRREKEEARAERNVAAKEVQAKAMLVVAELLKKS</sequence>
<name>A0AAE1H914_9NEOP</name>
<protein>
    <submittedName>
        <fullName evidence="2">Golgi reassembly-stacking protein 2</fullName>
    </submittedName>
</protein>
<feature type="region of interest" description="Disordered" evidence="1">
    <location>
        <begin position="288"/>
        <end position="316"/>
    </location>
</feature>
<dbReference type="EMBL" id="JAHWGI010000652">
    <property type="protein sequence ID" value="KAK3916990.1"/>
    <property type="molecule type" value="Genomic_DNA"/>
</dbReference>